<protein>
    <recommendedName>
        <fullName evidence="6">Alcohol dehydrogenase-like C-terminal domain-containing protein</fullName>
    </recommendedName>
</protein>
<organism evidence="7">
    <name type="scientific">marine metagenome</name>
    <dbReference type="NCBI Taxonomy" id="408172"/>
    <lineage>
        <taxon>unclassified sequences</taxon>
        <taxon>metagenomes</taxon>
        <taxon>ecological metagenomes</taxon>
    </lineage>
</organism>
<evidence type="ECO:0000256" key="2">
    <source>
        <dbReference type="ARBA" id="ARBA00008072"/>
    </source>
</evidence>
<keyword evidence="4" id="KW-0862">Zinc</keyword>
<reference evidence="7" key="1">
    <citation type="submission" date="2018-05" db="EMBL/GenBank/DDBJ databases">
        <authorList>
            <person name="Lanie J.A."/>
            <person name="Ng W.-L."/>
            <person name="Kazmierczak K.M."/>
            <person name="Andrzejewski T.M."/>
            <person name="Davidsen T.M."/>
            <person name="Wayne K.J."/>
            <person name="Tettelin H."/>
            <person name="Glass J.I."/>
            <person name="Rusch D."/>
            <person name="Podicherti R."/>
            <person name="Tsui H.-C.T."/>
            <person name="Winkler M.E."/>
        </authorList>
    </citation>
    <scope>NUCLEOTIDE SEQUENCE</scope>
</reference>
<comment type="cofactor">
    <cofactor evidence="1">
        <name>Zn(2+)</name>
        <dbReference type="ChEBI" id="CHEBI:29105"/>
    </cofactor>
</comment>
<gene>
    <name evidence="7" type="ORF">METZ01_LOCUS231146</name>
</gene>
<evidence type="ECO:0000256" key="1">
    <source>
        <dbReference type="ARBA" id="ARBA00001947"/>
    </source>
</evidence>
<sequence length="332" mass="36122">MLVEFGKANLLEKARQKPDQVKQVINKIKTDGLTSTLETVRTKLEQTIPLGYCNYGTVLESGVDEFSVGDRVVSNGPHAEIVRVPEKLAVRVPDNISGDEAVFTVIGSIGLQGIRLIKPTYGETIVVVGLGLVGLITIQLLKGAGVNVISIDVDEKKCKLAKSLGIDSLNSSIEDPTKSVLNLTNGIGADGVIITAATKSNDIISQAAHMTRKQGRIILVGVVGLNINRSDFYEKELTFQVSCSYGAGRYDESYEQKGIDYPLPYVRWTEKRNFEAILTSISNGTLKVKDLITEKIKFEDAHKIYDNIGKNNSIASILLYPEKHGKGNALST</sequence>
<dbReference type="Gene3D" id="3.90.180.10">
    <property type="entry name" value="Medium-chain alcohol dehydrogenases, catalytic domain"/>
    <property type="match status" value="1"/>
</dbReference>
<keyword evidence="3" id="KW-0479">Metal-binding</keyword>
<feature type="non-terminal residue" evidence="7">
    <location>
        <position position="332"/>
    </location>
</feature>
<dbReference type="EMBL" id="UINC01057299">
    <property type="protein sequence ID" value="SVB78292.1"/>
    <property type="molecule type" value="Genomic_DNA"/>
</dbReference>
<accession>A0A382GTU1</accession>
<dbReference type="GO" id="GO:0016491">
    <property type="term" value="F:oxidoreductase activity"/>
    <property type="evidence" value="ECO:0007669"/>
    <property type="project" value="UniProtKB-KW"/>
</dbReference>
<dbReference type="SUPFAM" id="SSF50129">
    <property type="entry name" value="GroES-like"/>
    <property type="match status" value="1"/>
</dbReference>
<proteinExistence type="inferred from homology"/>
<dbReference type="InterPro" id="IPR036291">
    <property type="entry name" value="NAD(P)-bd_dom_sf"/>
</dbReference>
<dbReference type="InterPro" id="IPR011032">
    <property type="entry name" value="GroES-like_sf"/>
</dbReference>
<dbReference type="PANTHER" id="PTHR43350:SF19">
    <property type="entry name" value="D-GULOSIDE 3-DEHYDROGENASE"/>
    <property type="match status" value="1"/>
</dbReference>
<comment type="similarity">
    <text evidence="2">Belongs to the zinc-containing alcohol dehydrogenase family.</text>
</comment>
<evidence type="ECO:0000256" key="3">
    <source>
        <dbReference type="ARBA" id="ARBA00022723"/>
    </source>
</evidence>
<keyword evidence="5" id="KW-0560">Oxidoreductase</keyword>
<name>A0A382GTU1_9ZZZZ</name>
<evidence type="ECO:0000313" key="7">
    <source>
        <dbReference type="EMBL" id="SVB78292.1"/>
    </source>
</evidence>
<dbReference type="Gene3D" id="3.40.50.720">
    <property type="entry name" value="NAD(P)-binding Rossmann-like Domain"/>
    <property type="match status" value="1"/>
</dbReference>
<evidence type="ECO:0000259" key="6">
    <source>
        <dbReference type="Pfam" id="PF00107"/>
    </source>
</evidence>
<dbReference type="InterPro" id="IPR013149">
    <property type="entry name" value="ADH-like_C"/>
</dbReference>
<dbReference type="AlphaFoldDB" id="A0A382GTU1"/>
<dbReference type="PANTHER" id="PTHR43350">
    <property type="entry name" value="NAD-DEPENDENT ALCOHOL DEHYDROGENASE"/>
    <property type="match status" value="1"/>
</dbReference>
<evidence type="ECO:0000256" key="5">
    <source>
        <dbReference type="ARBA" id="ARBA00023002"/>
    </source>
</evidence>
<dbReference type="SUPFAM" id="SSF51735">
    <property type="entry name" value="NAD(P)-binding Rossmann-fold domains"/>
    <property type="match status" value="1"/>
</dbReference>
<dbReference type="Pfam" id="PF00107">
    <property type="entry name" value="ADH_zinc_N"/>
    <property type="match status" value="1"/>
</dbReference>
<feature type="domain" description="Alcohol dehydrogenase-like C-terminal" evidence="6">
    <location>
        <begin position="133"/>
        <end position="251"/>
    </location>
</feature>
<dbReference type="CDD" id="cd08255">
    <property type="entry name" value="2-desacetyl-2-hydroxyethyl_bacteriochlorophyllide_like"/>
    <property type="match status" value="1"/>
</dbReference>
<dbReference type="GO" id="GO:0046872">
    <property type="term" value="F:metal ion binding"/>
    <property type="evidence" value="ECO:0007669"/>
    <property type="project" value="UniProtKB-KW"/>
</dbReference>
<evidence type="ECO:0000256" key="4">
    <source>
        <dbReference type="ARBA" id="ARBA00022833"/>
    </source>
</evidence>